<dbReference type="InterPro" id="IPR043502">
    <property type="entry name" value="DNA/RNA_pol_sf"/>
</dbReference>
<dbReference type="SUPFAM" id="SSF56672">
    <property type="entry name" value="DNA/RNA polymerases"/>
    <property type="match status" value="1"/>
</dbReference>
<evidence type="ECO:0000313" key="2">
    <source>
        <dbReference type="EMBL" id="CAF1551625.1"/>
    </source>
</evidence>
<dbReference type="PROSITE" id="PS50878">
    <property type="entry name" value="RT_POL"/>
    <property type="match status" value="1"/>
</dbReference>
<sequence length="618" mass="72867">MTMFINGLKYIVPCQSRFSHKPIDDIITEQYKNVSTIVKDCLQDNRISTTDQRANQAFQALEHIFHEYQSKNVPKKLKTRAQREYKIVQYVQRLIHQRSDIVIRRTDKSKVFYIGKAADFERKAEDYMLKTEAYEEIKNGRCPLSDNLYAVQTLLDYLVMKKALTRKQSNRLTPKLNNLELGHYHGIPKPHKPETPLRPIVASIHAPATLVSKFLNELLAPIYLKVNRKYTFINDIDVIRQLEKYAADGYLTSRTKFITIDVENLYTMIPRDGALTALARFCVKYCYQGKIGTFTIDHIMKMARLILDTNCFAYNNKYYKQIRGGAMGSAFTQVLANIYLMEWEQDLIEHQIQHYEVYGRYIDDIFMTTNKSIDEINIELEKVKHKDINIKIEPTICESVHYLDVIITNENGQLRTSMFHKPTAEPYILPYKSDHPRHIHRNIVYATLLRATRICSHVNDFNSACVRIDLSLLLNGYPPHFITQQVNRFFYLNNAVPVLKQFNEYVYSHLHHKLLYQPTLREKKLQVMMEDPIKTPLVLQPKIWNKEIMYPRYLFDTSLTINFRQEFTNWWKTYYAFSRSPLEQIKVRLIPITGRTLETFFIHKKPSRAMLTKMEPRS</sequence>
<name>A0A816FGS2_9BILA</name>
<comment type="caution">
    <text evidence="3">The sequence shown here is derived from an EMBL/GenBank/DDBJ whole genome shotgun (WGS) entry which is preliminary data.</text>
</comment>
<dbReference type="PANTHER" id="PTHR21301">
    <property type="entry name" value="REVERSE TRANSCRIPTASE"/>
    <property type="match status" value="1"/>
</dbReference>
<protein>
    <recommendedName>
        <fullName evidence="1">Reverse transcriptase domain-containing protein</fullName>
    </recommendedName>
</protein>
<dbReference type="EMBL" id="CAJNOI010004718">
    <property type="protein sequence ID" value="CAF1551625.1"/>
    <property type="molecule type" value="Genomic_DNA"/>
</dbReference>
<reference evidence="3" key="1">
    <citation type="submission" date="2021-02" db="EMBL/GenBank/DDBJ databases">
        <authorList>
            <person name="Nowell W R."/>
        </authorList>
    </citation>
    <scope>NUCLEOTIDE SEQUENCE</scope>
</reference>
<dbReference type="Proteomes" id="UP000663877">
    <property type="component" value="Unassembled WGS sequence"/>
</dbReference>
<dbReference type="Proteomes" id="UP000663832">
    <property type="component" value="Unassembled WGS sequence"/>
</dbReference>
<gene>
    <name evidence="2" type="ORF">BJG266_LOCUS46283</name>
    <name evidence="3" type="ORF">QVE165_LOCUS63315</name>
</gene>
<accession>A0A816FGS2</accession>
<evidence type="ECO:0000313" key="3">
    <source>
        <dbReference type="EMBL" id="CAF1661404.1"/>
    </source>
</evidence>
<dbReference type="AlphaFoldDB" id="A0A816FGS2"/>
<dbReference type="InterPro" id="IPR058912">
    <property type="entry name" value="HTH_animal"/>
</dbReference>
<evidence type="ECO:0000259" key="1">
    <source>
        <dbReference type="PROSITE" id="PS50878"/>
    </source>
</evidence>
<proteinExistence type="predicted"/>
<evidence type="ECO:0000313" key="4">
    <source>
        <dbReference type="Proteomes" id="UP000663832"/>
    </source>
</evidence>
<organism evidence="3 4">
    <name type="scientific">Adineta steineri</name>
    <dbReference type="NCBI Taxonomy" id="433720"/>
    <lineage>
        <taxon>Eukaryota</taxon>
        <taxon>Metazoa</taxon>
        <taxon>Spiralia</taxon>
        <taxon>Gnathifera</taxon>
        <taxon>Rotifera</taxon>
        <taxon>Eurotatoria</taxon>
        <taxon>Bdelloidea</taxon>
        <taxon>Adinetida</taxon>
        <taxon>Adinetidae</taxon>
        <taxon>Adineta</taxon>
    </lineage>
</organism>
<dbReference type="PANTHER" id="PTHR21301:SF10">
    <property type="entry name" value="REVERSE TRANSCRIPTASE DOMAIN-CONTAINING PROTEIN"/>
    <property type="match status" value="1"/>
</dbReference>
<dbReference type="EMBL" id="CAJNOM010005117">
    <property type="protein sequence ID" value="CAF1661404.1"/>
    <property type="molecule type" value="Genomic_DNA"/>
</dbReference>
<dbReference type="OrthoDB" id="10058657at2759"/>
<dbReference type="InterPro" id="IPR000477">
    <property type="entry name" value="RT_dom"/>
</dbReference>
<feature type="domain" description="Reverse transcriptase" evidence="1">
    <location>
        <begin position="168"/>
        <end position="418"/>
    </location>
</feature>
<keyword evidence="4" id="KW-1185">Reference proteome</keyword>
<dbReference type="Pfam" id="PF26215">
    <property type="entry name" value="HTH_animal"/>
    <property type="match status" value="1"/>
</dbReference>